<feature type="compositionally biased region" description="Gly residues" evidence="7">
    <location>
        <begin position="279"/>
        <end position="300"/>
    </location>
</feature>
<keyword evidence="4" id="KW-0547">Nucleotide-binding</keyword>
<feature type="compositionally biased region" description="Low complexity" evidence="7">
    <location>
        <begin position="250"/>
        <end position="259"/>
    </location>
</feature>
<comment type="caution">
    <text evidence="10">The sequence shown here is derived from an EMBL/GenBank/DDBJ whole genome shotgun (WGS) entry which is preliminary data.</text>
</comment>
<dbReference type="Gene3D" id="3.30.200.20">
    <property type="entry name" value="Phosphorylase Kinase, domain 1"/>
    <property type="match status" value="1"/>
</dbReference>
<evidence type="ECO:0000256" key="7">
    <source>
        <dbReference type="SAM" id="MobiDB-lite"/>
    </source>
</evidence>
<protein>
    <recommendedName>
        <fullName evidence="1">non-specific serine/threonine protein kinase</fullName>
        <ecNumber evidence="1">2.7.11.1</ecNumber>
    </recommendedName>
</protein>
<dbReference type="SUPFAM" id="SSF56112">
    <property type="entry name" value="Protein kinase-like (PK-like)"/>
    <property type="match status" value="1"/>
</dbReference>
<evidence type="ECO:0000313" key="10">
    <source>
        <dbReference type="EMBL" id="MFE5984029.1"/>
    </source>
</evidence>
<feature type="compositionally biased region" description="Gly residues" evidence="7">
    <location>
        <begin position="170"/>
        <end position="189"/>
    </location>
</feature>
<dbReference type="Proteomes" id="UP001600424">
    <property type="component" value="Unassembled WGS sequence"/>
</dbReference>
<feature type="domain" description="Protein kinase" evidence="9">
    <location>
        <begin position="8"/>
        <end position="389"/>
    </location>
</feature>
<dbReference type="EMBL" id="JBHTRV010000029">
    <property type="protein sequence ID" value="MFE5984029.1"/>
    <property type="molecule type" value="Genomic_DNA"/>
</dbReference>
<keyword evidence="8" id="KW-0472">Membrane</keyword>
<evidence type="ECO:0000256" key="5">
    <source>
        <dbReference type="ARBA" id="ARBA00022777"/>
    </source>
</evidence>
<feature type="compositionally biased region" description="Low complexity" evidence="7">
    <location>
        <begin position="301"/>
        <end position="328"/>
    </location>
</feature>
<keyword evidence="11" id="KW-1185">Reference proteome</keyword>
<dbReference type="Gene3D" id="1.10.510.10">
    <property type="entry name" value="Transferase(Phosphotransferase) domain 1"/>
    <property type="match status" value="1"/>
</dbReference>
<accession>A0ABW6J396</accession>
<feature type="region of interest" description="Disordered" evidence="7">
    <location>
        <begin position="248"/>
        <end position="331"/>
    </location>
</feature>
<dbReference type="EC" id="2.7.11.1" evidence="1"/>
<evidence type="ECO:0000313" key="11">
    <source>
        <dbReference type="Proteomes" id="UP001600424"/>
    </source>
</evidence>
<dbReference type="PANTHER" id="PTHR43289:SF6">
    <property type="entry name" value="SERINE_THREONINE-PROTEIN KINASE NEKL-3"/>
    <property type="match status" value="1"/>
</dbReference>
<keyword evidence="6" id="KW-0067">ATP-binding</keyword>
<organism evidence="10 11">
    <name type="scientific">Streptomyces wedmorensis</name>
    <dbReference type="NCBI Taxonomy" id="43759"/>
    <lineage>
        <taxon>Bacteria</taxon>
        <taxon>Bacillati</taxon>
        <taxon>Actinomycetota</taxon>
        <taxon>Actinomycetes</taxon>
        <taxon>Kitasatosporales</taxon>
        <taxon>Streptomycetaceae</taxon>
        <taxon>Streptomyces</taxon>
    </lineage>
</organism>
<sequence>MTVIAGRYRLLDVLAEGATGTVWRALDETRGHEVALKELRLPDDVPADDVPLLYARREREARAAARLSHPAVVTVHGVATEDGRPWVVMELVRGLTLAETLEAGGPLAPREAARVGLQVLGALRAAREAGVPHRGVAPGHVLLGNDGRVVVTGFGTDPGAGPGARPPAGPGSGSSGGPGAPGGGVGTTGSAGEAADLRSLGALLDATTGHRTGPLGALIEELLSEEPPGGEGVAPPGAADRIQRELERLGGVSPRPARPAGGGTGNGRTARGGSAARGPGSGSEEGRENGPGGRPVGGPDGADTSGPGPAPSPGTSETPSRPRGARAGAPRRGHVLVAGVVGALLIAGALTYQAVRGDGSGAGPGGGGATSTAPAGSGATGEGPVTPRP</sequence>
<evidence type="ECO:0000256" key="6">
    <source>
        <dbReference type="ARBA" id="ARBA00022840"/>
    </source>
</evidence>
<reference evidence="10 11" key="1">
    <citation type="submission" date="2024-09" db="EMBL/GenBank/DDBJ databases">
        <title>The Natural Products Discovery Center: Release of the First 8490 Sequenced Strains for Exploring Actinobacteria Biosynthetic Diversity.</title>
        <authorList>
            <person name="Kalkreuter E."/>
            <person name="Kautsar S.A."/>
            <person name="Yang D."/>
            <person name="Bader C.D."/>
            <person name="Teijaro C.N."/>
            <person name="Fluegel L."/>
            <person name="Davis C.M."/>
            <person name="Simpson J.R."/>
            <person name="Lauterbach L."/>
            <person name="Steele A.D."/>
            <person name="Gui C."/>
            <person name="Meng S."/>
            <person name="Li G."/>
            <person name="Viehrig K."/>
            <person name="Ye F."/>
            <person name="Su P."/>
            <person name="Kiefer A.F."/>
            <person name="Nichols A."/>
            <person name="Cepeda A.J."/>
            <person name="Yan W."/>
            <person name="Fan B."/>
            <person name="Jiang Y."/>
            <person name="Adhikari A."/>
            <person name="Zheng C.-J."/>
            <person name="Schuster L."/>
            <person name="Cowan T.M."/>
            <person name="Smanski M.J."/>
            <person name="Chevrette M.G."/>
            <person name="De Carvalho L.P.S."/>
            <person name="Shen B."/>
        </authorList>
    </citation>
    <scope>NUCLEOTIDE SEQUENCE [LARGE SCALE GENOMIC DNA]</scope>
    <source>
        <strain evidence="10 11">NPDC056472</strain>
    </source>
</reference>
<dbReference type="InterPro" id="IPR000719">
    <property type="entry name" value="Prot_kinase_dom"/>
</dbReference>
<feature type="compositionally biased region" description="Gly residues" evidence="7">
    <location>
        <begin position="358"/>
        <end position="369"/>
    </location>
</feature>
<feature type="region of interest" description="Disordered" evidence="7">
    <location>
        <begin position="153"/>
        <end position="192"/>
    </location>
</feature>
<keyword evidence="3" id="KW-0808">Transferase</keyword>
<gene>
    <name evidence="10" type="ORF">ACFQ63_30600</name>
</gene>
<dbReference type="SMART" id="SM00220">
    <property type="entry name" value="S_TKc"/>
    <property type="match status" value="1"/>
</dbReference>
<keyword evidence="5 10" id="KW-0418">Kinase</keyword>
<evidence type="ECO:0000256" key="1">
    <source>
        <dbReference type="ARBA" id="ARBA00012513"/>
    </source>
</evidence>
<proteinExistence type="predicted"/>
<keyword evidence="8" id="KW-0812">Transmembrane</keyword>
<evidence type="ECO:0000256" key="3">
    <source>
        <dbReference type="ARBA" id="ARBA00022679"/>
    </source>
</evidence>
<name>A0ABW6J396_STRWE</name>
<evidence type="ECO:0000256" key="2">
    <source>
        <dbReference type="ARBA" id="ARBA00022527"/>
    </source>
</evidence>
<feature type="region of interest" description="Disordered" evidence="7">
    <location>
        <begin position="355"/>
        <end position="389"/>
    </location>
</feature>
<feature type="transmembrane region" description="Helical" evidence="8">
    <location>
        <begin position="335"/>
        <end position="355"/>
    </location>
</feature>
<evidence type="ECO:0000256" key="4">
    <source>
        <dbReference type="ARBA" id="ARBA00022741"/>
    </source>
</evidence>
<dbReference type="Pfam" id="PF00069">
    <property type="entry name" value="Pkinase"/>
    <property type="match status" value="1"/>
</dbReference>
<dbReference type="RefSeq" id="WP_386251686.1">
    <property type="nucleotide sequence ID" value="NZ_JBHTRV010000029.1"/>
</dbReference>
<evidence type="ECO:0000259" key="9">
    <source>
        <dbReference type="PROSITE" id="PS50011"/>
    </source>
</evidence>
<dbReference type="InterPro" id="IPR011009">
    <property type="entry name" value="Kinase-like_dom_sf"/>
</dbReference>
<feature type="compositionally biased region" description="Low complexity" evidence="7">
    <location>
        <begin position="267"/>
        <end position="278"/>
    </location>
</feature>
<dbReference type="PROSITE" id="PS50011">
    <property type="entry name" value="PROTEIN_KINASE_DOM"/>
    <property type="match status" value="1"/>
</dbReference>
<dbReference type="GO" id="GO:0016301">
    <property type="term" value="F:kinase activity"/>
    <property type="evidence" value="ECO:0007669"/>
    <property type="project" value="UniProtKB-KW"/>
</dbReference>
<evidence type="ECO:0000256" key="8">
    <source>
        <dbReference type="SAM" id="Phobius"/>
    </source>
</evidence>
<keyword evidence="2" id="KW-0723">Serine/threonine-protein kinase</keyword>
<dbReference type="PANTHER" id="PTHR43289">
    <property type="entry name" value="MITOGEN-ACTIVATED PROTEIN KINASE KINASE KINASE 20-RELATED"/>
    <property type="match status" value="1"/>
</dbReference>
<keyword evidence="8" id="KW-1133">Transmembrane helix</keyword>